<reference evidence="1 2" key="1">
    <citation type="submission" date="2023-10" db="EMBL/GenBank/DDBJ databases">
        <title>Chromosome-scale genome assembly provides insights into flower coloration mechanisms of Canna indica.</title>
        <authorList>
            <person name="Li C."/>
        </authorList>
    </citation>
    <scope>NUCLEOTIDE SEQUENCE [LARGE SCALE GENOMIC DNA]</scope>
    <source>
        <tissue evidence="1">Flower</tissue>
    </source>
</reference>
<organism evidence="1 2">
    <name type="scientific">Canna indica</name>
    <name type="common">Indian-shot</name>
    <dbReference type="NCBI Taxonomy" id="4628"/>
    <lineage>
        <taxon>Eukaryota</taxon>
        <taxon>Viridiplantae</taxon>
        <taxon>Streptophyta</taxon>
        <taxon>Embryophyta</taxon>
        <taxon>Tracheophyta</taxon>
        <taxon>Spermatophyta</taxon>
        <taxon>Magnoliopsida</taxon>
        <taxon>Liliopsida</taxon>
        <taxon>Zingiberales</taxon>
        <taxon>Cannaceae</taxon>
        <taxon>Canna</taxon>
    </lineage>
</organism>
<gene>
    <name evidence="1" type="ORF">Cni_G21150</name>
</gene>
<name>A0AAQ3KPE6_9LILI</name>
<evidence type="ECO:0000313" key="1">
    <source>
        <dbReference type="EMBL" id="WOL12384.1"/>
    </source>
</evidence>
<proteinExistence type="predicted"/>
<dbReference type="Proteomes" id="UP001327560">
    <property type="component" value="Chromosome 6"/>
</dbReference>
<dbReference type="AlphaFoldDB" id="A0AAQ3KPE6"/>
<accession>A0AAQ3KPE6</accession>
<protein>
    <submittedName>
        <fullName evidence="1">Uncharacterized protein</fullName>
    </submittedName>
</protein>
<evidence type="ECO:0000313" key="2">
    <source>
        <dbReference type="Proteomes" id="UP001327560"/>
    </source>
</evidence>
<keyword evidence="2" id="KW-1185">Reference proteome</keyword>
<sequence>MSVFTGSCFVAIGNYVASPSSLCIQDDVVLSGFSTNPPTIGEFELLMDTLSSMLCRPEGFYIVHIQVAEVYSTMLDFVSRCIQVLTVKKNECLASKGFYKPPSGRFLNVEQNTAVLLMSLKRVWIIYWNYPPL</sequence>
<dbReference type="EMBL" id="CP136895">
    <property type="protein sequence ID" value="WOL12384.1"/>
    <property type="molecule type" value="Genomic_DNA"/>
</dbReference>